<feature type="compositionally biased region" description="Basic and acidic residues" evidence="1">
    <location>
        <begin position="14"/>
        <end position="23"/>
    </location>
</feature>
<feature type="transmembrane region" description="Helical" evidence="2">
    <location>
        <begin position="112"/>
        <end position="131"/>
    </location>
</feature>
<protein>
    <submittedName>
        <fullName evidence="3">DUF2569 domain-containing protein</fullName>
    </submittedName>
</protein>
<evidence type="ECO:0000256" key="2">
    <source>
        <dbReference type="SAM" id="Phobius"/>
    </source>
</evidence>
<evidence type="ECO:0000313" key="3">
    <source>
        <dbReference type="EMBL" id="PQO32348.1"/>
    </source>
</evidence>
<keyword evidence="2" id="KW-0472">Membrane</keyword>
<feature type="transmembrane region" description="Helical" evidence="2">
    <location>
        <begin position="78"/>
        <end position="105"/>
    </location>
</feature>
<feature type="transmembrane region" description="Helical" evidence="2">
    <location>
        <begin position="32"/>
        <end position="58"/>
    </location>
</feature>
<dbReference type="RefSeq" id="WP_105331361.1">
    <property type="nucleotide sequence ID" value="NZ_PUHY01000012.1"/>
</dbReference>
<dbReference type="EMBL" id="PUHY01000012">
    <property type="protein sequence ID" value="PQO32348.1"/>
    <property type="molecule type" value="Genomic_DNA"/>
</dbReference>
<accession>A0A2S8FJK1</accession>
<reference evidence="3 4" key="1">
    <citation type="submission" date="2018-02" db="EMBL/GenBank/DDBJ databases">
        <title>Comparative genomes isolates from brazilian mangrove.</title>
        <authorList>
            <person name="Araujo J.E."/>
            <person name="Taketani R.G."/>
            <person name="Silva M.C.P."/>
            <person name="Loureco M.V."/>
            <person name="Andreote F.D."/>
        </authorList>
    </citation>
    <scope>NUCLEOTIDE SEQUENCE [LARGE SCALE GENOMIC DNA]</scope>
    <source>
        <strain evidence="3 4">Hex-1 MGV</strain>
    </source>
</reference>
<organism evidence="3 4">
    <name type="scientific">Blastopirellula marina</name>
    <dbReference type="NCBI Taxonomy" id="124"/>
    <lineage>
        <taxon>Bacteria</taxon>
        <taxon>Pseudomonadati</taxon>
        <taxon>Planctomycetota</taxon>
        <taxon>Planctomycetia</taxon>
        <taxon>Pirellulales</taxon>
        <taxon>Pirellulaceae</taxon>
        <taxon>Blastopirellula</taxon>
    </lineage>
</organism>
<name>A0A2S8FJK1_9BACT</name>
<gene>
    <name evidence="3" type="ORF">C5Y83_19175</name>
</gene>
<dbReference type="Pfam" id="PF10754">
    <property type="entry name" value="DUF2569"/>
    <property type="match status" value="1"/>
</dbReference>
<dbReference type="AlphaFoldDB" id="A0A2S8FJK1"/>
<evidence type="ECO:0000313" key="4">
    <source>
        <dbReference type="Proteomes" id="UP000238322"/>
    </source>
</evidence>
<dbReference type="InterPro" id="IPR019690">
    <property type="entry name" value="DUF2569"/>
</dbReference>
<proteinExistence type="predicted"/>
<dbReference type="OrthoDB" id="9155572at2"/>
<feature type="transmembrane region" description="Helical" evidence="2">
    <location>
        <begin position="151"/>
        <end position="167"/>
    </location>
</feature>
<keyword evidence="2" id="KW-1133">Transmembrane helix</keyword>
<feature type="region of interest" description="Disordered" evidence="1">
    <location>
        <begin position="1"/>
        <end position="23"/>
    </location>
</feature>
<sequence length="177" mass="19950">MDPYASPALETTNEENRNSPEENEKLKGLQGWLILVGIGIVLSPIRIAILMLTTYPPIFANGSWAVLTTPGNEYYNPLWAPIIIGEIAINCLQLLVSLYLAYLFFAKKAAFPYWYIGFSLFVTAFIVIDAFVVKLVLPNEPVFDPDTIRELVRSLISCAIWIPYMLVSKRVKVTFTN</sequence>
<comment type="caution">
    <text evidence="3">The sequence shown here is derived from an EMBL/GenBank/DDBJ whole genome shotgun (WGS) entry which is preliminary data.</text>
</comment>
<keyword evidence="2" id="KW-0812">Transmembrane</keyword>
<dbReference type="Proteomes" id="UP000238322">
    <property type="component" value="Unassembled WGS sequence"/>
</dbReference>
<evidence type="ECO:0000256" key="1">
    <source>
        <dbReference type="SAM" id="MobiDB-lite"/>
    </source>
</evidence>